<dbReference type="InterPro" id="IPR043128">
    <property type="entry name" value="Rev_trsase/Diguanyl_cyclase"/>
</dbReference>
<dbReference type="EMBL" id="LAZR01007165">
    <property type="protein sequence ID" value="KKM87023.1"/>
    <property type="molecule type" value="Genomic_DNA"/>
</dbReference>
<feature type="transmembrane region" description="Helical" evidence="6">
    <location>
        <begin position="81"/>
        <end position="103"/>
    </location>
</feature>
<dbReference type="CDD" id="cd00130">
    <property type="entry name" value="PAS"/>
    <property type="match status" value="1"/>
</dbReference>
<organism evidence="10">
    <name type="scientific">marine sediment metagenome</name>
    <dbReference type="NCBI Taxonomy" id="412755"/>
    <lineage>
        <taxon>unclassified sequences</taxon>
        <taxon>metagenomes</taxon>
        <taxon>ecological metagenomes</taxon>
    </lineage>
</organism>
<proteinExistence type="predicted"/>
<dbReference type="SMART" id="SM00086">
    <property type="entry name" value="PAC"/>
    <property type="match status" value="2"/>
</dbReference>
<dbReference type="InterPro" id="IPR000160">
    <property type="entry name" value="GGDEF_dom"/>
</dbReference>
<dbReference type="PROSITE" id="PS50887">
    <property type="entry name" value="GGDEF"/>
    <property type="match status" value="1"/>
</dbReference>
<evidence type="ECO:0008006" key="11">
    <source>
        <dbReference type="Google" id="ProtNLM"/>
    </source>
</evidence>
<keyword evidence="5 6" id="KW-0472">Membrane</keyword>
<dbReference type="InterPro" id="IPR000014">
    <property type="entry name" value="PAS"/>
</dbReference>
<dbReference type="InterPro" id="IPR035965">
    <property type="entry name" value="PAS-like_dom_sf"/>
</dbReference>
<keyword evidence="2" id="KW-1003">Cell membrane</keyword>
<dbReference type="InterPro" id="IPR007895">
    <property type="entry name" value="MASE1"/>
</dbReference>
<comment type="caution">
    <text evidence="10">The sequence shown here is derived from an EMBL/GenBank/DDBJ whole genome shotgun (WGS) entry which is preliminary data.</text>
</comment>
<feature type="domain" description="PAC" evidence="8">
    <location>
        <begin position="487"/>
        <end position="539"/>
    </location>
</feature>
<comment type="subcellular location">
    <subcellularLocation>
        <location evidence="1">Cell membrane</location>
        <topology evidence="1">Multi-pass membrane protein</topology>
    </subcellularLocation>
</comment>
<dbReference type="SMART" id="SM00091">
    <property type="entry name" value="PAS"/>
    <property type="match status" value="2"/>
</dbReference>
<feature type="domain" description="GGDEF" evidence="9">
    <location>
        <begin position="571"/>
        <end position="704"/>
    </location>
</feature>
<evidence type="ECO:0000256" key="3">
    <source>
        <dbReference type="ARBA" id="ARBA00022692"/>
    </source>
</evidence>
<dbReference type="GO" id="GO:0005886">
    <property type="term" value="C:plasma membrane"/>
    <property type="evidence" value="ECO:0007669"/>
    <property type="project" value="UniProtKB-SubCell"/>
</dbReference>
<dbReference type="AlphaFoldDB" id="A0A0F9KZD3"/>
<protein>
    <recommendedName>
        <fullName evidence="11">GGDEF domain-containing protein</fullName>
    </recommendedName>
</protein>
<dbReference type="InterPro" id="IPR013656">
    <property type="entry name" value="PAS_4"/>
</dbReference>
<feature type="transmembrane region" description="Helical" evidence="6">
    <location>
        <begin position="12"/>
        <end position="35"/>
    </location>
</feature>
<dbReference type="NCBIfam" id="TIGR00254">
    <property type="entry name" value="GGDEF"/>
    <property type="match status" value="1"/>
</dbReference>
<evidence type="ECO:0000259" key="9">
    <source>
        <dbReference type="PROSITE" id="PS50887"/>
    </source>
</evidence>
<evidence type="ECO:0000313" key="10">
    <source>
        <dbReference type="EMBL" id="KKM87023.1"/>
    </source>
</evidence>
<evidence type="ECO:0000256" key="2">
    <source>
        <dbReference type="ARBA" id="ARBA00022475"/>
    </source>
</evidence>
<dbReference type="PANTHER" id="PTHR46663">
    <property type="entry name" value="DIGUANYLATE CYCLASE DGCT-RELATED"/>
    <property type="match status" value="1"/>
</dbReference>
<dbReference type="InterPro" id="IPR052163">
    <property type="entry name" value="DGC-Regulatory_Protein"/>
</dbReference>
<evidence type="ECO:0000256" key="6">
    <source>
        <dbReference type="SAM" id="Phobius"/>
    </source>
</evidence>
<evidence type="ECO:0000256" key="5">
    <source>
        <dbReference type="ARBA" id="ARBA00023136"/>
    </source>
</evidence>
<dbReference type="InterPro" id="IPR029787">
    <property type="entry name" value="Nucleotide_cyclase"/>
</dbReference>
<dbReference type="InterPro" id="IPR001610">
    <property type="entry name" value="PAC"/>
</dbReference>
<name>A0A0F9KZD3_9ZZZZ</name>
<feature type="domain" description="PAS" evidence="7">
    <location>
        <begin position="428"/>
        <end position="461"/>
    </location>
</feature>
<dbReference type="PANTHER" id="PTHR46663:SF3">
    <property type="entry name" value="SLL0267 PROTEIN"/>
    <property type="match status" value="1"/>
</dbReference>
<keyword evidence="3 6" id="KW-0812">Transmembrane</keyword>
<dbReference type="PROSITE" id="PS50112">
    <property type="entry name" value="PAS"/>
    <property type="match status" value="1"/>
</dbReference>
<feature type="transmembrane region" description="Helical" evidence="6">
    <location>
        <begin position="266"/>
        <end position="289"/>
    </location>
</feature>
<dbReference type="NCBIfam" id="TIGR00229">
    <property type="entry name" value="sensory_box"/>
    <property type="match status" value="2"/>
</dbReference>
<dbReference type="Pfam" id="PF13426">
    <property type="entry name" value="PAS_9"/>
    <property type="match status" value="1"/>
</dbReference>
<feature type="transmembrane region" description="Helical" evidence="6">
    <location>
        <begin position="160"/>
        <end position="179"/>
    </location>
</feature>
<keyword evidence="4 6" id="KW-1133">Transmembrane helix</keyword>
<feature type="transmembrane region" description="Helical" evidence="6">
    <location>
        <begin position="115"/>
        <end position="140"/>
    </location>
</feature>
<reference evidence="10" key="1">
    <citation type="journal article" date="2015" name="Nature">
        <title>Complex archaea that bridge the gap between prokaryotes and eukaryotes.</title>
        <authorList>
            <person name="Spang A."/>
            <person name="Saw J.H."/>
            <person name="Jorgensen S.L."/>
            <person name="Zaremba-Niedzwiedzka K."/>
            <person name="Martijn J."/>
            <person name="Lind A.E."/>
            <person name="van Eijk R."/>
            <person name="Schleper C."/>
            <person name="Guy L."/>
            <person name="Ettema T.J."/>
        </authorList>
    </citation>
    <scope>NUCLEOTIDE SEQUENCE</scope>
</reference>
<evidence type="ECO:0000256" key="4">
    <source>
        <dbReference type="ARBA" id="ARBA00022989"/>
    </source>
</evidence>
<feature type="transmembrane region" description="Helical" evidence="6">
    <location>
        <begin position="191"/>
        <end position="212"/>
    </location>
</feature>
<dbReference type="Gene3D" id="3.30.450.20">
    <property type="entry name" value="PAS domain"/>
    <property type="match status" value="2"/>
</dbReference>
<dbReference type="SMART" id="SM00267">
    <property type="entry name" value="GGDEF"/>
    <property type="match status" value="1"/>
</dbReference>
<dbReference type="Pfam" id="PF05231">
    <property type="entry name" value="MASE1"/>
    <property type="match status" value="1"/>
</dbReference>
<dbReference type="Pfam" id="PF08448">
    <property type="entry name" value="PAS_4"/>
    <property type="match status" value="1"/>
</dbReference>
<dbReference type="Pfam" id="PF00990">
    <property type="entry name" value="GGDEF"/>
    <property type="match status" value="1"/>
</dbReference>
<dbReference type="Gene3D" id="3.30.70.270">
    <property type="match status" value="1"/>
</dbReference>
<evidence type="ECO:0000259" key="7">
    <source>
        <dbReference type="PROSITE" id="PS50112"/>
    </source>
</evidence>
<evidence type="ECO:0000256" key="1">
    <source>
        <dbReference type="ARBA" id="ARBA00004651"/>
    </source>
</evidence>
<dbReference type="InterPro" id="IPR000700">
    <property type="entry name" value="PAS-assoc_C"/>
</dbReference>
<dbReference type="FunFam" id="3.30.70.270:FF:000001">
    <property type="entry name" value="Diguanylate cyclase domain protein"/>
    <property type="match status" value="1"/>
</dbReference>
<gene>
    <name evidence="10" type="ORF">LCGC14_1273120</name>
</gene>
<dbReference type="CDD" id="cd01949">
    <property type="entry name" value="GGDEF"/>
    <property type="match status" value="1"/>
</dbReference>
<sequence length="704" mass="78927">MASISKYYQTLFYQICIMVMYFATAVLALNFAVIAPGNVTLLWPSSGIALFILIKFGYRYAIGIFAGAFAAGVYVNDPLHISGLIALGNTLEPLFIVYTLRLLPFSANLFRLNDYLLLIFVSSIGAMISALLGTVSMVLANFVSFSSIPGTILHWWMGDVLGLVLITPFLLLFSFKALLNVIKSQFIETLSLVFLSSVIALLVLTDANIAFTADLKGSYLLAIPLTWSIVRYGHVMSALISFEYFFIGIWGLFLERGIFIDALLEPNLILFWAYFIAMALITLVLSYIVSERNTLYQAINSSETEMYVYYEDDMQFEFVNRAALDNLNITLVEALKLTPLSLAPLLTKQQLQSLLAPLLNTENTSVRYETLHQRSDGSSYPIEASVQSIQHSSRQCYLASITDITARVEKEQHRILGNHVCDVSSQAIMIIDKNHIIIRINASFSAMTGYLAEEVLGKNPLSLLSSGRHDRKFYHLLWLDLKNKGYWQGEIYNRRKNGELFLQDLTMKALYDANGKIQNSIAMFTDITQEREQILQIKHLSEHDVLTGLPNRRLLQQEFRFAKAAAKRNASQLGLLFIDLNGFKPINDTFGHTYGDEVLQAIAIRMQDCVREMDMVSREGGDEFIVLLTNIENSETCVLLAEKLKSVITDPIIVNDIPLHVSASIGMASYPKDGDSLEKLISIADSAMYSEKKTLKEDAQALYG</sequence>
<dbReference type="SUPFAM" id="SSF55073">
    <property type="entry name" value="Nucleotide cyclase"/>
    <property type="match status" value="1"/>
</dbReference>
<dbReference type="SUPFAM" id="SSF55785">
    <property type="entry name" value="PYP-like sensor domain (PAS domain)"/>
    <property type="match status" value="2"/>
</dbReference>
<dbReference type="PROSITE" id="PS50113">
    <property type="entry name" value="PAC"/>
    <property type="match status" value="1"/>
</dbReference>
<accession>A0A0F9KZD3</accession>
<evidence type="ECO:0000259" key="8">
    <source>
        <dbReference type="PROSITE" id="PS50113"/>
    </source>
</evidence>
<feature type="transmembrane region" description="Helical" evidence="6">
    <location>
        <begin position="232"/>
        <end position="254"/>
    </location>
</feature>